<organism evidence="2 3">
    <name type="scientific">Botryobasidium botryosum (strain FD-172 SS1)</name>
    <dbReference type="NCBI Taxonomy" id="930990"/>
    <lineage>
        <taxon>Eukaryota</taxon>
        <taxon>Fungi</taxon>
        <taxon>Dikarya</taxon>
        <taxon>Basidiomycota</taxon>
        <taxon>Agaricomycotina</taxon>
        <taxon>Agaricomycetes</taxon>
        <taxon>Cantharellales</taxon>
        <taxon>Botryobasidiaceae</taxon>
        <taxon>Botryobasidium</taxon>
    </lineage>
</organism>
<evidence type="ECO:0000256" key="1">
    <source>
        <dbReference type="SAM" id="SignalP"/>
    </source>
</evidence>
<name>A0A067M9A1_BOTB1</name>
<dbReference type="HOGENOM" id="CLU_093211_0_0_1"/>
<dbReference type="OrthoDB" id="2996686at2759"/>
<proteinExistence type="predicted"/>
<evidence type="ECO:0000313" key="3">
    <source>
        <dbReference type="Proteomes" id="UP000027195"/>
    </source>
</evidence>
<reference evidence="3" key="1">
    <citation type="journal article" date="2014" name="Proc. Natl. Acad. Sci. U.S.A.">
        <title>Extensive sampling of basidiomycete genomes demonstrates inadequacy of the white-rot/brown-rot paradigm for wood decay fungi.</title>
        <authorList>
            <person name="Riley R."/>
            <person name="Salamov A.A."/>
            <person name="Brown D.W."/>
            <person name="Nagy L.G."/>
            <person name="Floudas D."/>
            <person name="Held B.W."/>
            <person name="Levasseur A."/>
            <person name="Lombard V."/>
            <person name="Morin E."/>
            <person name="Otillar R."/>
            <person name="Lindquist E.A."/>
            <person name="Sun H."/>
            <person name="LaButti K.M."/>
            <person name="Schmutz J."/>
            <person name="Jabbour D."/>
            <person name="Luo H."/>
            <person name="Baker S.E."/>
            <person name="Pisabarro A.G."/>
            <person name="Walton J.D."/>
            <person name="Blanchette R.A."/>
            <person name="Henrissat B."/>
            <person name="Martin F."/>
            <person name="Cullen D."/>
            <person name="Hibbett D.S."/>
            <person name="Grigoriev I.V."/>
        </authorList>
    </citation>
    <scope>NUCLEOTIDE SEQUENCE [LARGE SCALE GENOMIC DNA]</scope>
    <source>
        <strain evidence="3">FD-172 SS1</strain>
    </source>
</reference>
<dbReference type="AlphaFoldDB" id="A0A067M9A1"/>
<evidence type="ECO:0000313" key="2">
    <source>
        <dbReference type="EMBL" id="KDQ12159.1"/>
    </source>
</evidence>
<sequence>MLFANFILATSTLLVGLAAQATALTLPEHAVRSEYAPEHNVTAVGAYIEARANCAKPQSCSSCVKTSGCAFSKTTFTCGPKSSAAKDQVTSNTGCPQINQMQSNGEILKTVWESADYSALDIKNKCSVAIALGDGKPEGAFVVQSPFNVPVCINHFKKGTGSCYPMLLKLRPQVSSKYFAGCDISEKSKGGVQNKSMMYQSQTFGTSHT</sequence>
<dbReference type="EMBL" id="KL198052">
    <property type="protein sequence ID" value="KDQ12159.1"/>
    <property type="molecule type" value="Genomic_DNA"/>
</dbReference>
<keyword evidence="3" id="KW-1185">Reference proteome</keyword>
<accession>A0A067M9A1</accession>
<dbReference type="InParanoid" id="A0A067M9A1"/>
<protein>
    <submittedName>
        <fullName evidence="2">Uncharacterized protein</fullName>
    </submittedName>
</protein>
<feature type="signal peptide" evidence="1">
    <location>
        <begin position="1"/>
        <end position="23"/>
    </location>
</feature>
<keyword evidence="1" id="KW-0732">Signal</keyword>
<gene>
    <name evidence="2" type="ORF">BOTBODRAFT_46016</name>
</gene>
<dbReference type="Proteomes" id="UP000027195">
    <property type="component" value="Unassembled WGS sequence"/>
</dbReference>
<feature type="chain" id="PRO_5001641107" evidence="1">
    <location>
        <begin position="24"/>
        <end position="209"/>
    </location>
</feature>